<feature type="region of interest" description="Disordered" evidence="1">
    <location>
        <begin position="218"/>
        <end position="241"/>
    </location>
</feature>
<feature type="transmembrane region" description="Helical" evidence="2">
    <location>
        <begin position="184"/>
        <end position="203"/>
    </location>
</feature>
<feature type="transmembrane region" description="Helical" evidence="2">
    <location>
        <begin position="500"/>
        <end position="533"/>
    </location>
</feature>
<keyword evidence="2" id="KW-0472">Membrane</keyword>
<dbReference type="Pfam" id="PF10060">
    <property type="entry name" value="DUF2298"/>
    <property type="match status" value="1"/>
</dbReference>
<dbReference type="AlphaFoldDB" id="A0A1G9QLI1"/>
<protein>
    <submittedName>
        <fullName evidence="3">Chlor_Arch_YYY domain-containing protein</fullName>
    </submittedName>
</protein>
<feature type="transmembrane region" description="Helical" evidence="2">
    <location>
        <begin position="384"/>
        <end position="406"/>
    </location>
</feature>
<keyword evidence="2" id="KW-0812">Transmembrane</keyword>
<dbReference type="InterPro" id="IPR018746">
    <property type="entry name" value="DUF2298"/>
</dbReference>
<reference evidence="4" key="1">
    <citation type="submission" date="2016-10" db="EMBL/GenBank/DDBJ databases">
        <authorList>
            <person name="Varghese N."/>
            <person name="Submissions S."/>
        </authorList>
    </citation>
    <scope>NUCLEOTIDE SEQUENCE [LARGE SCALE GENOMIC DNA]</scope>
    <source>
        <strain evidence="4">CGMCC 1.10119</strain>
    </source>
</reference>
<feature type="transmembrane region" description="Helical" evidence="2">
    <location>
        <begin position="101"/>
        <end position="123"/>
    </location>
</feature>
<proteinExistence type="predicted"/>
<dbReference type="Proteomes" id="UP000199451">
    <property type="component" value="Unassembled WGS sequence"/>
</dbReference>
<dbReference type="PANTHER" id="PTHR10790:SF51">
    <property type="entry name" value="TETRATRICOPEPTIDE REPEAT PROTEIN"/>
    <property type="match status" value="1"/>
</dbReference>
<feature type="transmembrane region" description="Helical" evidence="2">
    <location>
        <begin position="617"/>
        <end position="637"/>
    </location>
</feature>
<feature type="transmembrane region" description="Helical" evidence="2">
    <location>
        <begin position="362"/>
        <end position="378"/>
    </location>
</feature>
<keyword evidence="4" id="KW-1185">Reference proteome</keyword>
<evidence type="ECO:0000256" key="2">
    <source>
        <dbReference type="SAM" id="Phobius"/>
    </source>
</evidence>
<gene>
    <name evidence="3" type="ORF">SAMN04487949_0892</name>
</gene>
<sequence length="803" mass="85103">MELVPLVFWLLTYTLLAAAGLPLAARLFRPLPTRGAGFALPVALVVLTTVGYWVGHVSFGIVAPAAGLLVLLALSALAGLDRDALRERRLELADDLGIERAVVVDTAAVFLVAFGFLIAVRLVDPAVHAGGGEKFLDFGLLKSLMRSPVLPPEDMWFAGEPVRYYYGGHLLTALVMKLSGVAPAFGYNLSLAGFYAMLVTAVFDLAGSIYAVRSGVAAGDGGGSDGRESNDGDSTGRSGGSRRARLVAGGFGAFFVGFASNLSTPARLVLVWAPEPYRTQLAQFVADQSPQLDAGEILAGTDSFSYWSASRVIPGTINEFPLFSWLNGDLHAHMMGTVFLLLAAALGYSYFRTPEGERRRRLALVFLAVPVVGSLQVYTDTWSFPSVFGLLFLAVTFAPSDPLSLVSPRLATRVSTRLDGSWVGTELARTGGALAVTGLAGGLGVLLSLPFLLAAGASREVALLEPAMRSTLGGLALVHGAFLLAFAVYLYRRVDVDDRLLLLVALAVVTAVAVGQNLAVFALVVPLLIFGWLALRMDRDVGYETVLVVAGAGLVLLVELLYVKEQAGPGRMNTVFKTYMQVWVLWATAMGAVLPGLVRGSPLSTPTLRPRAVRSTVGVAVVLFLVASTSIYGGLALGQHFGTQSGSTLDATAFADQQHPEEAEAIRWLDRQADAETVIISAPAASNYPGATSGSYPYPPGMYRWDSSPAASLTGVPTVAGWAHEVGYRGPEAYYGRVRVVDAAYTGSEADFQTLVDDHGVDYVWVGPAERARYGDSLAVTEMDGLTVAYETEEVTVYRVGGA</sequence>
<organism evidence="3 4">
    <name type="scientific">Halogranum gelatinilyticum</name>
    <dbReference type="NCBI Taxonomy" id="660521"/>
    <lineage>
        <taxon>Archaea</taxon>
        <taxon>Methanobacteriati</taxon>
        <taxon>Methanobacteriota</taxon>
        <taxon>Stenosarchaea group</taxon>
        <taxon>Halobacteria</taxon>
        <taxon>Halobacteriales</taxon>
        <taxon>Haloferacaceae</taxon>
    </lineage>
</organism>
<dbReference type="STRING" id="660521.SAMN04487949_0892"/>
<feature type="transmembrane region" description="Helical" evidence="2">
    <location>
        <begin position="427"/>
        <end position="452"/>
    </location>
</feature>
<evidence type="ECO:0000313" key="3">
    <source>
        <dbReference type="EMBL" id="SDM11165.1"/>
    </source>
</evidence>
<feature type="transmembrane region" description="Helical" evidence="2">
    <location>
        <begin position="6"/>
        <end position="25"/>
    </location>
</feature>
<evidence type="ECO:0000313" key="4">
    <source>
        <dbReference type="Proteomes" id="UP000199451"/>
    </source>
</evidence>
<dbReference type="RefSeq" id="WP_089694454.1">
    <property type="nucleotide sequence ID" value="NZ_FNHL01000001.1"/>
</dbReference>
<feature type="transmembrane region" description="Helical" evidence="2">
    <location>
        <begin position="575"/>
        <end position="597"/>
    </location>
</feature>
<feature type="transmembrane region" description="Helical" evidence="2">
    <location>
        <begin position="61"/>
        <end position="80"/>
    </location>
</feature>
<dbReference type="EMBL" id="FNHL01000001">
    <property type="protein sequence ID" value="SDM11165.1"/>
    <property type="molecule type" value="Genomic_DNA"/>
</dbReference>
<keyword evidence="2" id="KW-1133">Transmembrane helix</keyword>
<dbReference type="NCBIfam" id="TIGR03662">
    <property type="entry name" value="Chlor_Arch_YYY"/>
    <property type="match status" value="1"/>
</dbReference>
<evidence type="ECO:0000256" key="1">
    <source>
        <dbReference type="SAM" id="MobiDB-lite"/>
    </source>
</evidence>
<feature type="transmembrane region" description="Helical" evidence="2">
    <location>
        <begin position="545"/>
        <end position="563"/>
    </location>
</feature>
<dbReference type="OrthoDB" id="313199at2157"/>
<accession>A0A1G9QLI1</accession>
<feature type="transmembrane region" description="Helical" evidence="2">
    <location>
        <begin position="37"/>
        <end position="55"/>
    </location>
</feature>
<name>A0A1G9QLI1_9EURY</name>
<dbReference type="PANTHER" id="PTHR10790">
    <property type="entry name" value="TPR-DOMAIN CONTAINING PROTEIN"/>
    <property type="match status" value="1"/>
</dbReference>
<feature type="transmembrane region" description="Helical" evidence="2">
    <location>
        <begin position="472"/>
        <end position="491"/>
    </location>
</feature>
<feature type="transmembrane region" description="Helical" evidence="2">
    <location>
        <begin position="246"/>
        <end position="264"/>
    </location>
</feature>
<feature type="transmembrane region" description="Helical" evidence="2">
    <location>
        <begin position="330"/>
        <end position="350"/>
    </location>
</feature>